<sequence length="291" mass="33405">MTGIPVTALAFSDIAPHVRYVQHVTLDPAITGLWKKLYDHRLTYICSGTGEIHIENQAYVCQKGDLFYWGPDVPYAVHRDAENPLTVMNVHFDFTQAHRQKRFMPPAPFLPQFRAELITEKVELSDAPLFTKPFRLPASFQSERPLLQMVEEYRLQKLFSGPALNGMLLSLLVCVYRQLAHQGESARQHRELVEVIMDYIHSNLNQPLTNQALADRFSFHPNYLNRLFVRHTGTPLHRYILNTKADKAVELLHSTAMPVTEIAQTLGFCDLSHFSKFFKERYGISPSGLRL</sequence>
<proteinExistence type="predicted"/>
<evidence type="ECO:0000313" key="2">
    <source>
        <dbReference type="Proteomes" id="UP001631969"/>
    </source>
</evidence>
<keyword evidence="2" id="KW-1185">Reference proteome</keyword>
<name>A0ACC7NTY8_9BACL</name>
<dbReference type="EMBL" id="JBJURJ010000002">
    <property type="protein sequence ID" value="MFM9327490.1"/>
    <property type="molecule type" value="Genomic_DNA"/>
</dbReference>
<accession>A0ACC7NTY8</accession>
<comment type="caution">
    <text evidence="1">The sequence shown here is derived from an EMBL/GenBank/DDBJ whole genome shotgun (WGS) entry which is preliminary data.</text>
</comment>
<evidence type="ECO:0000313" key="1">
    <source>
        <dbReference type="EMBL" id="MFM9327490.1"/>
    </source>
</evidence>
<dbReference type="Proteomes" id="UP001631969">
    <property type="component" value="Unassembled WGS sequence"/>
</dbReference>
<gene>
    <name evidence="1" type="ORF">ACI1P1_04165</name>
</gene>
<organism evidence="1 2">
    <name type="scientific">Paenibacillus mesotrionivorans</name>
    <dbReference type="NCBI Taxonomy" id="3160968"/>
    <lineage>
        <taxon>Bacteria</taxon>
        <taxon>Bacillati</taxon>
        <taxon>Bacillota</taxon>
        <taxon>Bacilli</taxon>
        <taxon>Bacillales</taxon>
        <taxon>Paenibacillaceae</taxon>
        <taxon>Paenibacillus</taxon>
    </lineage>
</organism>
<reference evidence="1" key="1">
    <citation type="submission" date="2024-12" db="EMBL/GenBank/DDBJ databases">
        <authorList>
            <person name="Wu N."/>
        </authorList>
    </citation>
    <scope>NUCLEOTIDE SEQUENCE</scope>
    <source>
        <strain evidence="1">P15</strain>
    </source>
</reference>
<protein>
    <submittedName>
        <fullName evidence="1">AraC family transcriptional regulator</fullName>
    </submittedName>
</protein>